<evidence type="ECO:0000259" key="2">
    <source>
        <dbReference type="Pfam" id="PF24883"/>
    </source>
</evidence>
<proteinExistence type="predicted"/>
<evidence type="ECO:0000256" key="1">
    <source>
        <dbReference type="ARBA" id="ARBA00022737"/>
    </source>
</evidence>
<sequence length="140" mass="15913">MYGNMQKTEQSIMLDLEMLDQNTSASIEYKISGLQKATDLILSKTMEAHEDIKRLTQDALIRELPEAQYAAFDTYKKEMPPPPYCHKDTRKRILYEIQKWGNGGDDNCIFWLRGMAGTGKSTIARTAAKMFNDQLLLGAS</sequence>
<dbReference type="SUPFAM" id="SSF52540">
    <property type="entry name" value="P-loop containing nucleoside triphosphate hydrolases"/>
    <property type="match status" value="1"/>
</dbReference>
<dbReference type="AlphaFoldDB" id="A0A9W5Z4L1"/>
<comment type="caution">
    <text evidence="3">The sequence shown here is derived from an EMBL/GenBank/DDBJ whole genome shotgun (WGS) entry which is preliminary data.</text>
</comment>
<dbReference type="EMBL" id="BROQ01001099">
    <property type="protein sequence ID" value="GKZ28179.1"/>
    <property type="molecule type" value="Genomic_DNA"/>
</dbReference>
<reference evidence="3" key="1">
    <citation type="submission" date="2022-07" db="EMBL/GenBank/DDBJ databases">
        <title>Taxonomy of Aspergillus series Nigri: significant species reduction supported by multi-species coalescent approaches.</title>
        <authorList>
            <person name="Bian C."/>
            <person name="Kusuya Y."/>
            <person name="Sklenar F."/>
            <person name="D'hooge E."/>
            <person name="Yaguchi T."/>
            <person name="Takahashi H."/>
            <person name="Hubka V."/>
        </authorList>
    </citation>
    <scope>NUCLEOTIDE SEQUENCE</scope>
    <source>
        <strain evidence="3">CBS 733.88</strain>
    </source>
</reference>
<name>A0A9W5Z4L1_9EURO</name>
<feature type="domain" description="Nephrocystin 3-like N-terminal" evidence="2">
    <location>
        <begin position="96"/>
        <end position="132"/>
    </location>
</feature>
<protein>
    <recommendedName>
        <fullName evidence="2">Nephrocystin 3-like N-terminal domain-containing protein</fullName>
    </recommendedName>
</protein>
<dbReference type="InterPro" id="IPR027417">
    <property type="entry name" value="P-loop_NTPase"/>
</dbReference>
<feature type="non-terminal residue" evidence="3">
    <location>
        <position position="140"/>
    </location>
</feature>
<accession>A0A9W5Z4L1</accession>
<dbReference type="Pfam" id="PF24883">
    <property type="entry name" value="NPHP3_N"/>
    <property type="match status" value="1"/>
</dbReference>
<dbReference type="InterPro" id="IPR056884">
    <property type="entry name" value="NPHP3-like_N"/>
</dbReference>
<evidence type="ECO:0000313" key="4">
    <source>
        <dbReference type="Proteomes" id="UP001143548"/>
    </source>
</evidence>
<evidence type="ECO:0000313" key="3">
    <source>
        <dbReference type="EMBL" id="GKZ28179.1"/>
    </source>
</evidence>
<gene>
    <name evidence="3" type="ORF">AbraCBS73388_000846</name>
</gene>
<organism evidence="3 4">
    <name type="scientific">Aspergillus brasiliensis</name>
    <dbReference type="NCBI Taxonomy" id="319629"/>
    <lineage>
        <taxon>Eukaryota</taxon>
        <taxon>Fungi</taxon>
        <taxon>Dikarya</taxon>
        <taxon>Ascomycota</taxon>
        <taxon>Pezizomycotina</taxon>
        <taxon>Eurotiomycetes</taxon>
        <taxon>Eurotiomycetidae</taxon>
        <taxon>Eurotiales</taxon>
        <taxon>Aspergillaceae</taxon>
        <taxon>Aspergillus</taxon>
        <taxon>Aspergillus subgen. Circumdati</taxon>
    </lineage>
</organism>
<dbReference type="Proteomes" id="UP001143548">
    <property type="component" value="Unassembled WGS sequence"/>
</dbReference>
<keyword evidence="1" id="KW-0677">Repeat</keyword>